<dbReference type="Proteomes" id="UP001283361">
    <property type="component" value="Unassembled WGS sequence"/>
</dbReference>
<gene>
    <name evidence="1" type="ORF">RRG08_062782</name>
</gene>
<accession>A0AAE1D2T9</accession>
<evidence type="ECO:0000313" key="2">
    <source>
        <dbReference type="Proteomes" id="UP001283361"/>
    </source>
</evidence>
<comment type="caution">
    <text evidence="1">The sequence shown here is derived from an EMBL/GenBank/DDBJ whole genome shotgun (WGS) entry which is preliminary data.</text>
</comment>
<name>A0AAE1D2T9_9GAST</name>
<evidence type="ECO:0000313" key="1">
    <source>
        <dbReference type="EMBL" id="KAK3754794.1"/>
    </source>
</evidence>
<keyword evidence="2" id="KW-1185">Reference proteome</keyword>
<organism evidence="1 2">
    <name type="scientific">Elysia crispata</name>
    <name type="common">lettuce slug</name>
    <dbReference type="NCBI Taxonomy" id="231223"/>
    <lineage>
        <taxon>Eukaryota</taxon>
        <taxon>Metazoa</taxon>
        <taxon>Spiralia</taxon>
        <taxon>Lophotrochozoa</taxon>
        <taxon>Mollusca</taxon>
        <taxon>Gastropoda</taxon>
        <taxon>Heterobranchia</taxon>
        <taxon>Euthyneura</taxon>
        <taxon>Panpulmonata</taxon>
        <taxon>Sacoglossa</taxon>
        <taxon>Placobranchoidea</taxon>
        <taxon>Plakobranchidae</taxon>
        <taxon>Elysia</taxon>
    </lineage>
</organism>
<reference evidence="1" key="1">
    <citation type="journal article" date="2023" name="G3 (Bethesda)">
        <title>A reference genome for the long-term kleptoplast-retaining sea slug Elysia crispata morphotype clarki.</title>
        <authorList>
            <person name="Eastman K.E."/>
            <person name="Pendleton A.L."/>
            <person name="Shaikh M.A."/>
            <person name="Suttiyut T."/>
            <person name="Ogas R."/>
            <person name="Tomko P."/>
            <person name="Gavelis G."/>
            <person name="Widhalm J.R."/>
            <person name="Wisecaver J.H."/>
        </authorList>
    </citation>
    <scope>NUCLEOTIDE SEQUENCE</scope>
    <source>
        <strain evidence="1">ECLA1</strain>
    </source>
</reference>
<protein>
    <submittedName>
        <fullName evidence="1">Uncharacterized protein</fullName>
    </submittedName>
</protein>
<dbReference type="EMBL" id="JAWDGP010005637">
    <property type="protein sequence ID" value="KAK3754794.1"/>
    <property type="molecule type" value="Genomic_DNA"/>
</dbReference>
<sequence length="304" mass="34498">MGEGERKHLLTIGMMDNIMGEGEIKHLLTIGMMDNIMGEGEMKHLLTIGMLDNIMGEGEMKHLLTIGMLDNIMGEGEIKHLLTIGMLDNIMGEGEMKHLLTSGMMGKKLKVEYDEKVNGISAACNTLKTCTEDLETSTWFYKRLTQFPESEASWNTSWNNMCNERPNKVACTHRQECNNNTLRDEAKLARKKANFMCSDGGKKYLLRLYSNGHGTCLGNQTGVGLWLNNHNSCKTTHLSNIHSLSDQQQCNKLNAARNCDSNYAASICTDLARWPLDRGWRAFFRVFFYHCLEHFSPARWNFPN</sequence>
<dbReference type="AlphaFoldDB" id="A0AAE1D2T9"/>
<proteinExistence type="predicted"/>